<feature type="domain" description="P-type" evidence="11">
    <location>
        <begin position="1"/>
        <end position="28"/>
    </location>
</feature>
<accession>A0A7S4I206</accession>
<feature type="transmembrane region" description="Helical" evidence="10">
    <location>
        <begin position="294"/>
        <end position="315"/>
    </location>
</feature>
<feature type="transmembrane region" description="Helical" evidence="10">
    <location>
        <begin position="191"/>
        <end position="210"/>
    </location>
</feature>
<dbReference type="GO" id="GO:0012505">
    <property type="term" value="C:endomembrane system"/>
    <property type="evidence" value="ECO:0007669"/>
    <property type="project" value="UniProtKB-SubCell"/>
</dbReference>
<evidence type="ECO:0000256" key="2">
    <source>
        <dbReference type="ARBA" id="ARBA00004922"/>
    </source>
</evidence>
<evidence type="ECO:0000256" key="7">
    <source>
        <dbReference type="ARBA" id="ARBA00022989"/>
    </source>
</evidence>
<dbReference type="GO" id="GO:0016020">
    <property type="term" value="C:membrane"/>
    <property type="evidence" value="ECO:0007669"/>
    <property type="project" value="InterPro"/>
</dbReference>
<organism evidence="12">
    <name type="scientific">Vannella robusta</name>
    <dbReference type="NCBI Taxonomy" id="1487602"/>
    <lineage>
        <taxon>Eukaryota</taxon>
        <taxon>Amoebozoa</taxon>
        <taxon>Discosea</taxon>
        <taxon>Flabellinia</taxon>
        <taxon>Vannellidae</taxon>
        <taxon>Vannella</taxon>
    </lineage>
</organism>
<evidence type="ECO:0000256" key="4">
    <source>
        <dbReference type="ARBA" id="ARBA00022676"/>
    </source>
</evidence>
<dbReference type="UniPathway" id="UPA00378"/>
<dbReference type="Pfam" id="PF02366">
    <property type="entry name" value="PMT"/>
    <property type="match status" value="1"/>
</dbReference>
<feature type="transmembrane region" description="Helical" evidence="10">
    <location>
        <begin position="167"/>
        <end position="185"/>
    </location>
</feature>
<evidence type="ECO:0000256" key="8">
    <source>
        <dbReference type="ARBA" id="ARBA00023136"/>
    </source>
</evidence>
<name>A0A7S4I206_9EUKA</name>
<feature type="transmembrane region" description="Helical" evidence="10">
    <location>
        <begin position="72"/>
        <end position="90"/>
    </location>
</feature>
<dbReference type="Pfam" id="PF16192">
    <property type="entry name" value="PMT_4TMC"/>
    <property type="match status" value="1"/>
</dbReference>
<dbReference type="InterPro" id="IPR027005">
    <property type="entry name" value="PMT-like"/>
</dbReference>
<dbReference type="GO" id="GO:0006493">
    <property type="term" value="P:protein O-linked glycosylation"/>
    <property type="evidence" value="ECO:0007669"/>
    <property type="project" value="InterPro"/>
</dbReference>
<dbReference type="GO" id="GO:0000030">
    <property type="term" value="F:mannosyltransferase activity"/>
    <property type="evidence" value="ECO:0007669"/>
    <property type="project" value="InterPro"/>
</dbReference>
<proteinExistence type="inferred from homology"/>
<comment type="caution">
    <text evidence="9">Lacks conserved residue(s) required for the propagation of feature annotation.</text>
</comment>
<dbReference type="PROSITE" id="PS51448">
    <property type="entry name" value="P_TREFOIL_2"/>
    <property type="match status" value="1"/>
</dbReference>
<sequence>MGITEQQCVRKGCVWLENFPGPWCQTADSPYIPSMFELGFDKLTDEQYATLQYAILSFFALSFAVLFGSSKFMINAEFIVIGILFVLAWITRYHNIEHPKEVVFDEYYFGHFANSYCNGTYVFDIHPPLAKLTHYFVGSLMGQKCTMDFHGKDELSKYSDYDQYVPYRRISAFFGTLAVPLAYLIGREFKLSVQASVLLGAIMLCDSLLLSETRLVLTDSQLFFYIILSIYCALKLWNSKDRSFSRNFWTVATAVASGCAFCVKFTALATLGWIAFVTYLAVYTHRKPIGILRCFVAAAISAVVFSIPFYFHIALGKHSSDADWNIDLEHQQLLIGNANYNPRAVPPSFISHLIYLIKRMLEQNAASLGDHPYASFWYEWIVGKGALLSYSEHREDEDWHGHIFIVSNVFICYSILLAFFVFFPIAFTMLRGRVSFRLSARETHFLKTGFLLFLGWIANLLPYALVARTTYSYHYLPGQFYGMVMVCLIFDEVPHLFFSLFFSGEQLERILHKARAVVAILLFVGLFWNYFYYSCFSYGFGLDNLEYSKRKWIVSGL</sequence>
<dbReference type="PANTHER" id="PTHR10050:SF46">
    <property type="entry name" value="PROTEIN O-MANNOSYL-TRANSFERASE 2"/>
    <property type="match status" value="1"/>
</dbReference>
<keyword evidence="6 10" id="KW-0812">Transmembrane</keyword>
<feature type="transmembrane region" description="Helical" evidence="10">
    <location>
        <begin position="222"/>
        <end position="237"/>
    </location>
</feature>
<protein>
    <recommendedName>
        <fullName evidence="11">P-type domain-containing protein</fullName>
    </recommendedName>
</protein>
<evidence type="ECO:0000259" key="11">
    <source>
        <dbReference type="PROSITE" id="PS51448"/>
    </source>
</evidence>
<comment type="similarity">
    <text evidence="3">Belongs to the glycosyltransferase 39 family.</text>
</comment>
<dbReference type="InterPro" id="IPR000519">
    <property type="entry name" value="P_trefoil_dom"/>
</dbReference>
<keyword evidence="5" id="KW-0808">Transferase</keyword>
<evidence type="ECO:0000256" key="3">
    <source>
        <dbReference type="ARBA" id="ARBA00007222"/>
    </source>
</evidence>
<feature type="transmembrane region" description="Helical" evidence="10">
    <location>
        <begin position="249"/>
        <end position="282"/>
    </location>
</feature>
<comment type="subcellular location">
    <subcellularLocation>
        <location evidence="1">Endomembrane system</location>
        <topology evidence="1">Multi-pass membrane protein</topology>
    </subcellularLocation>
</comment>
<evidence type="ECO:0000256" key="1">
    <source>
        <dbReference type="ARBA" id="ARBA00004127"/>
    </source>
</evidence>
<evidence type="ECO:0000256" key="10">
    <source>
        <dbReference type="SAM" id="Phobius"/>
    </source>
</evidence>
<evidence type="ECO:0000256" key="5">
    <source>
        <dbReference type="ARBA" id="ARBA00022679"/>
    </source>
</evidence>
<keyword evidence="8 10" id="KW-0472">Membrane</keyword>
<reference evidence="12" key="1">
    <citation type="submission" date="2021-01" db="EMBL/GenBank/DDBJ databases">
        <authorList>
            <person name="Corre E."/>
            <person name="Pelletier E."/>
            <person name="Niang G."/>
            <person name="Scheremetjew M."/>
            <person name="Finn R."/>
            <person name="Kale V."/>
            <person name="Holt S."/>
            <person name="Cochrane G."/>
            <person name="Meng A."/>
            <person name="Brown T."/>
            <person name="Cohen L."/>
        </authorList>
    </citation>
    <scope>NUCLEOTIDE SEQUENCE</scope>
    <source>
        <strain evidence="12">DIVA3 518/3/11/1/6</strain>
    </source>
</reference>
<feature type="transmembrane region" description="Helical" evidence="10">
    <location>
        <begin position="48"/>
        <end position="66"/>
    </location>
</feature>
<keyword evidence="7 10" id="KW-1133">Transmembrane helix</keyword>
<feature type="transmembrane region" description="Helical" evidence="10">
    <location>
        <begin position="514"/>
        <end position="533"/>
    </location>
</feature>
<comment type="pathway">
    <text evidence="2">Protein modification; protein glycosylation.</text>
</comment>
<evidence type="ECO:0000313" key="12">
    <source>
        <dbReference type="EMBL" id="CAE2216228.1"/>
    </source>
</evidence>
<feature type="transmembrane region" description="Helical" evidence="10">
    <location>
        <begin position="448"/>
        <end position="466"/>
    </location>
</feature>
<dbReference type="InterPro" id="IPR032421">
    <property type="entry name" value="PMT_4TMC"/>
</dbReference>
<evidence type="ECO:0000256" key="6">
    <source>
        <dbReference type="ARBA" id="ARBA00022692"/>
    </source>
</evidence>
<evidence type="ECO:0000256" key="9">
    <source>
        <dbReference type="PROSITE-ProRule" id="PRU00779"/>
    </source>
</evidence>
<dbReference type="AlphaFoldDB" id="A0A7S4I206"/>
<dbReference type="InterPro" id="IPR003342">
    <property type="entry name" value="ArnT-like_N"/>
</dbReference>
<gene>
    <name evidence="12" type="ORF">VSP0166_LOCUS7285</name>
</gene>
<dbReference type="EMBL" id="HBKP01010329">
    <property type="protein sequence ID" value="CAE2216228.1"/>
    <property type="molecule type" value="Transcribed_RNA"/>
</dbReference>
<keyword evidence="4" id="KW-0328">Glycosyltransferase</keyword>
<dbReference type="PANTHER" id="PTHR10050">
    <property type="entry name" value="DOLICHYL-PHOSPHATE-MANNOSE--PROTEIN MANNOSYLTRANSFERASE"/>
    <property type="match status" value="1"/>
</dbReference>
<feature type="transmembrane region" description="Helical" evidence="10">
    <location>
        <begin position="403"/>
        <end position="427"/>
    </location>
</feature>
<dbReference type="CDD" id="cd00111">
    <property type="entry name" value="Trefoil"/>
    <property type="match status" value="1"/>
</dbReference>
<feature type="transmembrane region" description="Helical" evidence="10">
    <location>
        <begin position="478"/>
        <end position="502"/>
    </location>
</feature>